<accession>A0ABR4AIF2</accession>
<dbReference type="Gene3D" id="1.10.510.10">
    <property type="entry name" value="Transferase(Phosphotransferase) domain 1"/>
    <property type="match status" value="1"/>
</dbReference>
<proteinExistence type="predicted"/>
<name>A0ABR4AIF2_9LECA</name>
<dbReference type="EMBL" id="JBEFKJ010000007">
    <property type="protein sequence ID" value="KAL2045264.1"/>
    <property type="molecule type" value="Genomic_DNA"/>
</dbReference>
<gene>
    <name evidence="2" type="ORF">N7G274_002347</name>
</gene>
<evidence type="ECO:0000313" key="3">
    <source>
        <dbReference type="Proteomes" id="UP001590950"/>
    </source>
</evidence>
<reference evidence="2 3" key="1">
    <citation type="submission" date="2024-09" db="EMBL/GenBank/DDBJ databases">
        <title>Rethinking Asexuality: The Enigmatic Case of Functional Sexual Genes in Lepraria (Stereocaulaceae).</title>
        <authorList>
            <person name="Doellman M."/>
            <person name="Sun Y."/>
            <person name="Barcenas-Pena A."/>
            <person name="Lumbsch H.T."/>
            <person name="Grewe F."/>
        </authorList>
    </citation>
    <scope>NUCLEOTIDE SEQUENCE [LARGE SCALE GENOMIC DNA]</scope>
    <source>
        <strain evidence="2 3">Mercado 3170</strain>
    </source>
</reference>
<dbReference type="PANTHER" id="PTHR38248">
    <property type="entry name" value="FUNK1 6"/>
    <property type="match status" value="1"/>
</dbReference>
<evidence type="ECO:0000259" key="1">
    <source>
        <dbReference type="Pfam" id="PF17667"/>
    </source>
</evidence>
<dbReference type="InterPro" id="IPR011009">
    <property type="entry name" value="Kinase-like_dom_sf"/>
</dbReference>
<dbReference type="SUPFAM" id="SSF56112">
    <property type="entry name" value="Protein kinase-like (PK-like)"/>
    <property type="match status" value="1"/>
</dbReference>
<protein>
    <recommendedName>
        <fullName evidence="1">Fungal-type protein kinase domain-containing protein</fullName>
    </recommendedName>
</protein>
<dbReference type="InterPro" id="IPR040976">
    <property type="entry name" value="Pkinase_fungal"/>
</dbReference>
<feature type="domain" description="Fungal-type protein kinase" evidence="1">
    <location>
        <begin position="4"/>
        <end position="65"/>
    </location>
</feature>
<keyword evidence="3" id="KW-1185">Reference proteome</keyword>
<dbReference type="Pfam" id="PF17667">
    <property type="entry name" value="Pkinase_fungal"/>
    <property type="match status" value="1"/>
</dbReference>
<dbReference type="PANTHER" id="PTHR38248:SF2">
    <property type="entry name" value="FUNK1 11"/>
    <property type="match status" value="1"/>
</dbReference>
<sequence length="118" mass="13486">MLTENEDDGFLIDYDLATSTSNDRASGAPGKTGTKVFMAIGALKDEHHNTIHDLESFFWVLFWICIHSNGPSQERRKVEEFKDWNTKSIKELTKLRMGLVSEEDGFDKEMSKHFSGEL</sequence>
<organism evidence="2 3">
    <name type="scientific">Stereocaulon virgatum</name>
    <dbReference type="NCBI Taxonomy" id="373712"/>
    <lineage>
        <taxon>Eukaryota</taxon>
        <taxon>Fungi</taxon>
        <taxon>Dikarya</taxon>
        <taxon>Ascomycota</taxon>
        <taxon>Pezizomycotina</taxon>
        <taxon>Lecanoromycetes</taxon>
        <taxon>OSLEUM clade</taxon>
        <taxon>Lecanoromycetidae</taxon>
        <taxon>Lecanorales</taxon>
        <taxon>Lecanorineae</taxon>
        <taxon>Stereocaulaceae</taxon>
        <taxon>Stereocaulon</taxon>
    </lineage>
</organism>
<dbReference type="Proteomes" id="UP001590950">
    <property type="component" value="Unassembled WGS sequence"/>
</dbReference>
<evidence type="ECO:0000313" key="2">
    <source>
        <dbReference type="EMBL" id="KAL2045264.1"/>
    </source>
</evidence>
<comment type="caution">
    <text evidence="2">The sequence shown here is derived from an EMBL/GenBank/DDBJ whole genome shotgun (WGS) entry which is preliminary data.</text>
</comment>